<protein>
    <submittedName>
        <fullName evidence="1">Uncharacterized protein</fullName>
    </submittedName>
</protein>
<dbReference type="RefSeq" id="WP_322607513.1">
    <property type="nucleotide sequence ID" value="NZ_JARVCO010000003.1"/>
</dbReference>
<comment type="caution">
    <text evidence="1">The sequence shown here is derived from an EMBL/GenBank/DDBJ whole genome shotgun (WGS) entry which is preliminary data.</text>
</comment>
<evidence type="ECO:0000313" key="2">
    <source>
        <dbReference type="Proteomes" id="UP001290861"/>
    </source>
</evidence>
<accession>A0ABU5MU21</accession>
<proteinExistence type="predicted"/>
<keyword evidence="2" id="KW-1185">Reference proteome</keyword>
<gene>
    <name evidence="1" type="ORF">P9H32_03650</name>
</gene>
<reference evidence="1 2" key="1">
    <citation type="journal article" date="2024" name="Appl. Environ. Microbiol.">
        <title>Pontiella agarivorans sp. nov., a novel marine anaerobic bacterium capable of degrading macroalgal polysaccharides and fixing nitrogen.</title>
        <authorList>
            <person name="Liu N."/>
            <person name="Kivenson V."/>
            <person name="Peng X."/>
            <person name="Cui Z."/>
            <person name="Lankiewicz T.S."/>
            <person name="Gosselin K.M."/>
            <person name="English C.J."/>
            <person name="Blair E.M."/>
            <person name="O'Malley M.A."/>
            <person name="Valentine D.L."/>
        </authorList>
    </citation>
    <scope>NUCLEOTIDE SEQUENCE [LARGE SCALE GENOMIC DNA]</scope>
    <source>
        <strain evidence="1 2">NLcol2</strain>
    </source>
</reference>
<dbReference type="Proteomes" id="UP001290861">
    <property type="component" value="Unassembled WGS sequence"/>
</dbReference>
<organism evidence="1 2">
    <name type="scientific">Pontiella agarivorans</name>
    <dbReference type="NCBI Taxonomy" id="3038953"/>
    <lineage>
        <taxon>Bacteria</taxon>
        <taxon>Pseudomonadati</taxon>
        <taxon>Kiritimatiellota</taxon>
        <taxon>Kiritimatiellia</taxon>
        <taxon>Kiritimatiellales</taxon>
        <taxon>Pontiellaceae</taxon>
        <taxon>Pontiella</taxon>
    </lineage>
</organism>
<dbReference type="EMBL" id="JARVCO010000003">
    <property type="protein sequence ID" value="MDZ8117710.1"/>
    <property type="molecule type" value="Genomic_DNA"/>
</dbReference>
<sequence>MVTVRDNIMDEGQLSYEVVTERATYLYQKRGCAFSSLLDCDGKDWISYRPKGGPKGHYRGIPNMGYETFGHPGYETGETTLLEESKELVRLRSTADGGAWDVEWTFRSTHAEMRALKIASPVWLLYEGTPGGKFRPDLQQILFSDGVRKPCSQTQKLETPDPKWVAFCDPKTKRSIALAYDGPDRFLDKYWPMGGKGGMTVFGFGRTDEQGFGFLIESVPFTFSFALVESTSYEEVSAYVENYMPVRR</sequence>
<evidence type="ECO:0000313" key="1">
    <source>
        <dbReference type="EMBL" id="MDZ8117710.1"/>
    </source>
</evidence>
<name>A0ABU5MU21_9BACT</name>